<keyword evidence="2" id="KW-1185">Reference proteome</keyword>
<name>A0ABQ9EZJ7_TEGGR</name>
<dbReference type="PANTHER" id="PTHR33050:SF7">
    <property type="entry name" value="RIBONUCLEASE H"/>
    <property type="match status" value="1"/>
</dbReference>
<dbReference type="SUPFAM" id="SSF56672">
    <property type="entry name" value="DNA/RNA polymerases"/>
    <property type="match status" value="1"/>
</dbReference>
<proteinExistence type="predicted"/>
<protein>
    <recommendedName>
        <fullName evidence="3">Reverse transcriptase domain-containing protein</fullName>
    </recommendedName>
</protein>
<dbReference type="InterPro" id="IPR052055">
    <property type="entry name" value="Hepadnavirus_pol/RT"/>
</dbReference>
<reference evidence="1 2" key="1">
    <citation type="submission" date="2022-12" db="EMBL/GenBank/DDBJ databases">
        <title>Chromosome-level genome of Tegillarca granosa.</title>
        <authorList>
            <person name="Kim J."/>
        </authorList>
    </citation>
    <scope>NUCLEOTIDE SEQUENCE [LARGE SCALE GENOMIC DNA]</scope>
    <source>
        <strain evidence="1">Teg-2019</strain>
        <tissue evidence="1">Adductor muscle</tissue>
    </source>
</reference>
<sequence length="763" mass="87138">MPVPQFPMASMYPPNFGYGRPGPRFRATRRRGTCYMCKSTNHFCFLTFFPGELIPLVALSRGMKNEFGNIKKIKFMPEIPDWELSFDFDPMNANFRSVFEWVNYRGKILQPPFHYANVDAIVSGEGFDFEQLAFRNPDNFVAGNLHKHLDFWETVTNNEEVLDWLRNGVYVEKYFKPFKGNFKGRPYDSLTPSRQFFPNALNCRDHVGFIVQTLLDRIANGSLSIWGKVGFCDPPHIVMPLTVEPSKPRLCHDERYLNLWIIDKPFILDTLKEVPRIIKKGSFMTSLDNKSGYDHILLSETSRKFFGGGILSTTLYPLVSSLAHTLGYCRKLEVPCLLYIDDRLVSEFLEKEIRILQGRFLAFKSLYIVCNVLVRLGYFISLSKSVFEPSQVLRFLGMLVDSEKQSFLLPSDKRQRFASLRDNILNLDLVDLKTLQRFAGKCISFMLAVPAAKLYIREVNIAIGFASKNSKKVKVSGSLRSEIQYWKFLDNWTGFIPWRQEKHLQICMATDASNFRWGAIINDVQSCGDFFDSSDFRPIHLKEATALLNTLVSIQDTIRNARVDVFVDNKAVVDAWEGQGSKSSALNNYIKAIFSVVQRQNVDLHLEYIPSAVNPADYESRRLSMQDCKLSSLAWKLVQDKFGPHSVDLMSTDSNAMVDGNGNLLKHYTRWFITLGKRGDDTIILRPSKKGFIPYRLDYNLYAAQLVACGVPRIWKPAILCPTCSYANDADFRFCQFCGEKCISLDNGSVNALTVLSSQRLAS</sequence>
<dbReference type="PANTHER" id="PTHR33050">
    <property type="entry name" value="REVERSE TRANSCRIPTASE DOMAIN-CONTAINING PROTEIN"/>
    <property type="match status" value="1"/>
</dbReference>
<dbReference type="CDD" id="cd09275">
    <property type="entry name" value="RNase_HI_RT_DIRS1"/>
    <property type="match status" value="1"/>
</dbReference>
<comment type="caution">
    <text evidence="1">The sequence shown here is derived from an EMBL/GenBank/DDBJ whole genome shotgun (WGS) entry which is preliminary data.</text>
</comment>
<dbReference type="EMBL" id="JARBDR010000640">
    <property type="protein sequence ID" value="KAJ8309736.1"/>
    <property type="molecule type" value="Genomic_DNA"/>
</dbReference>
<evidence type="ECO:0000313" key="2">
    <source>
        <dbReference type="Proteomes" id="UP001217089"/>
    </source>
</evidence>
<dbReference type="Proteomes" id="UP001217089">
    <property type="component" value="Unassembled WGS sequence"/>
</dbReference>
<dbReference type="InterPro" id="IPR043502">
    <property type="entry name" value="DNA/RNA_pol_sf"/>
</dbReference>
<organism evidence="1 2">
    <name type="scientific">Tegillarca granosa</name>
    <name type="common">Malaysian cockle</name>
    <name type="synonym">Anadara granosa</name>
    <dbReference type="NCBI Taxonomy" id="220873"/>
    <lineage>
        <taxon>Eukaryota</taxon>
        <taxon>Metazoa</taxon>
        <taxon>Spiralia</taxon>
        <taxon>Lophotrochozoa</taxon>
        <taxon>Mollusca</taxon>
        <taxon>Bivalvia</taxon>
        <taxon>Autobranchia</taxon>
        <taxon>Pteriomorphia</taxon>
        <taxon>Arcoida</taxon>
        <taxon>Arcoidea</taxon>
        <taxon>Arcidae</taxon>
        <taxon>Tegillarca</taxon>
    </lineage>
</organism>
<evidence type="ECO:0000313" key="1">
    <source>
        <dbReference type="EMBL" id="KAJ8309736.1"/>
    </source>
</evidence>
<evidence type="ECO:0008006" key="3">
    <source>
        <dbReference type="Google" id="ProtNLM"/>
    </source>
</evidence>
<accession>A0ABQ9EZJ7</accession>
<gene>
    <name evidence="1" type="ORF">KUTeg_011601</name>
</gene>